<organism evidence="2 3">
    <name type="scientific">Mycena metata</name>
    <dbReference type="NCBI Taxonomy" id="1033252"/>
    <lineage>
        <taxon>Eukaryota</taxon>
        <taxon>Fungi</taxon>
        <taxon>Dikarya</taxon>
        <taxon>Basidiomycota</taxon>
        <taxon>Agaricomycotina</taxon>
        <taxon>Agaricomycetes</taxon>
        <taxon>Agaricomycetidae</taxon>
        <taxon>Agaricales</taxon>
        <taxon>Marasmiineae</taxon>
        <taxon>Mycenaceae</taxon>
        <taxon>Mycena</taxon>
    </lineage>
</organism>
<dbReference type="AlphaFoldDB" id="A0AAD7IJW3"/>
<evidence type="ECO:0000313" key="3">
    <source>
        <dbReference type="Proteomes" id="UP001215598"/>
    </source>
</evidence>
<evidence type="ECO:0000313" key="2">
    <source>
        <dbReference type="EMBL" id="KAJ7744869.1"/>
    </source>
</evidence>
<name>A0AAD7IJW3_9AGAR</name>
<accession>A0AAD7IJW3</accession>
<feature type="region of interest" description="Disordered" evidence="1">
    <location>
        <begin position="1"/>
        <end position="47"/>
    </location>
</feature>
<comment type="caution">
    <text evidence="2">The sequence shown here is derived from an EMBL/GenBank/DDBJ whole genome shotgun (WGS) entry which is preliminary data.</text>
</comment>
<reference evidence="2" key="1">
    <citation type="submission" date="2023-03" db="EMBL/GenBank/DDBJ databases">
        <title>Massive genome expansion in bonnet fungi (Mycena s.s.) driven by repeated elements and novel gene families across ecological guilds.</title>
        <authorList>
            <consortium name="Lawrence Berkeley National Laboratory"/>
            <person name="Harder C.B."/>
            <person name="Miyauchi S."/>
            <person name="Viragh M."/>
            <person name="Kuo A."/>
            <person name="Thoen E."/>
            <person name="Andreopoulos B."/>
            <person name="Lu D."/>
            <person name="Skrede I."/>
            <person name="Drula E."/>
            <person name="Henrissat B."/>
            <person name="Morin E."/>
            <person name="Kohler A."/>
            <person name="Barry K."/>
            <person name="LaButti K."/>
            <person name="Morin E."/>
            <person name="Salamov A."/>
            <person name="Lipzen A."/>
            <person name="Mereny Z."/>
            <person name="Hegedus B."/>
            <person name="Baldrian P."/>
            <person name="Stursova M."/>
            <person name="Weitz H."/>
            <person name="Taylor A."/>
            <person name="Grigoriev I.V."/>
            <person name="Nagy L.G."/>
            <person name="Martin F."/>
            <person name="Kauserud H."/>
        </authorList>
    </citation>
    <scope>NUCLEOTIDE SEQUENCE</scope>
    <source>
        <strain evidence="2">CBHHK182m</strain>
    </source>
</reference>
<protein>
    <submittedName>
        <fullName evidence="2">Uncharacterized protein</fullName>
    </submittedName>
</protein>
<feature type="compositionally biased region" description="Basic and acidic residues" evidence="1">
    <location>
        <begin position="1"/>
        <end position="31"/>
    </location>
</feature>
<proteinExistence type="predicted"/>
<evidence type="ECO:0000256" key="1">
    <source>
        <dbReference type="SAM" id="MobiDB-lite"/>
    </source>
</evidence>
<dbReference type="EMBL" id="JARKIB010000085">
    <property type="protein sequence ID" value="KAJ7744869.1"/>
    <property type="molecule type" value="Genomic_DNA"/>
</dbReference>
<gene>
    <name evidence="2" type="ORF">B0H16DRAFT_1463012</name>
</gene>
<sequence length="277" mass="29089">MGTYRDRGGTEGDGHSKGGGRIERRCRDRETVGTGARYRRGGGTGGQIGLVAPRTHTHGVGTRGTQLRWGDRGTCYGTSTVGGTLRGTSRAWYIHGGGTRGTNWTCSTSGAHTRCGDKGDTAAVGGQGDMLRSIDGGRDIKRDITCWYIRGGGTRGTNWTCSTSGAHTRCGDKGDTAAVGGQGDILRNIDGGRDIKRDITCQYIRGGGTRGTNWTCSTSGAHTRCGDKGDTAAVGGQGDMLWNIDSGRDVKRDITCLVLHGGGTRGTFLYSCWRASG</sequence>
<keyword evidence="3" id="KW-1185">Reference proteome</keyword>
<dbReference type="Proteomes" id="UP001215598">
    <property type="component" value="Unassembled WGS sequence"/>
</dbReference>